<evidence type="ECO:0000313" key="10">
    <source>
        <dbReference type="Proteomes" id="UP001501469"/>
    </source>
</evidence>
<sequence length="455" mass="49608">MKKIVYALATALLLAGPLSSCNSKLDIAPVDSIAADKALLTSSDVEAALVGCYTGIQNAEAYGGYIQLMSDLLADDGEITFIGTFIPPNQINRKSILKDNGFVSAIWVNAYNVINRTNNVLANIDKLDTPAKRARVEGEARFIRAAMYFELVRLYARDWADGTPASNPGVPLVLTPTKVVDASSQVARNTVAEVYAQVISDFTTAESKMTATSSAGSFFANNAAAAAMLSRVYLQQGRFTEAAAAANRAITSKYILNPSYVDEFYSGADLLGNSSEDIFAIQNSAQSGSNQLNTFYSSNQRGDISVEQAHLDLYDPKDERLELFDITAGQTYSLKYDSQYGNIKLIRLAEMYLTRAEANFRAGTTVGATPLSDINRVRTRAGLAPYTTLTLARILNERKLELAFEGFRLADVKRNRETVHDPSGVALPWNSPRLIFPIPLREINANPKLTQNAGY</sequence>
<dbReference type="InterPro" id="IPR011990">
    <property type="entry name" value="TPR-like_helical_dom_sf"/>
</dbReference>
<keyword evidence="5" id="KW-0998">Cell outer membrane</keyword>
<evidence type="ECO:0000259" key="8">
    <source>
        <dbReference type="Pfam" id="PF14322"/>
    </source>
</evidence>
<accession>A0ABP7UQX4</accession>
<dbReference type="Pfam" id="PF14322">
    <property type="entry name" value="SusD-like_3"/>
    <property type="match status" value="1"/>
</dbReference>
<dbReference type="Gene3D" id="1.25.40.390">
    <property type="match status" value="1"/>
</dbReference>
<feature type="signal peptide" evidence="6">
    <location>
        <begin position="1"/>
        <end position="20"/>
    </location>
</feature>
<feature type="chain" id="PRO_5046257844" evidence="6">
    <location>
        <begin position="21"/>
        <end position="455"/>
    </location>
</feature>
<dbReference type="SUPFAM" id="SSF48452">
    <property type="entry name" value="TPR-like"/>
    <property type="match status" value="1"/>
</dbReference>
<evidence type="ECO:0000256" key="5">
    <source>
        <dbReference type="ARBA" id="ARBA00023237"/>
    </source>
</evidence>
<evidence type="ECO:0000256" key="6">
    <source>
        <dbReference type="SAM" id="SignalP"/>
    </source>
</evidence>
<proteinExistence type="inferred from homology"/>
<gene>
    <name evidence="9" type="ORF">GCM10022409_41110</name>
</gene>
<evidence type="ECO:0000256" key="4">
    <source>
        <dbReference type="ARBA" id="ARBA00023136"/>
    </source>
</evidence>
<keyword evidence="10" id="KW-1185">Reference proteome</keyword>
<dbReference type="InterPro" id="IPR033985">
    <property type="entry name" value="SusD-like_N"/>
</dbReference>
<dbReference type="Proteomes" id="UP001501469">
    <property type="component" value="Unassembled WGS sequence"/>
</dbReference>
<evidence type="ECO:0000259" key="7">
    <source>
        <dbReference type="Pfam" id="PF07980"/>
    </source>
</evidence>
<feature type="domain" description="RagB/SusD" evidence="7">
    <location>
        <begin position="335"/>
        <end position="418"/>
    </location>
</feature>
<dbReference type="Pfam" id="PF07980">
    <property type="entry name" value="SusD_RagB"/>
    <property type="match status" value="1"/>
</dbReference>
<evidence type="ECO:0000313" key="9">
    <source>
        <dbReference type="EMBL" id="GAA4050114.1"/>
    </source>
</evidence>
<name>A0ABP7UQX4_9BACT</name>
<evidence type="ECO:0000256" key="2">
    <source>
        <dbReference type="ARBA" id="ARBA00006275"/>
    </source>
</evidence>
<comment type="similarity">
    <text evidence="2">Belongs to the SusD family.</text>
</comment>
<evidence type="ECO:0000256" key="3">
    <source>
        <dbReference type="ARBA" id="ARBA00022729"/>
    </source>
</evidence>
<evidence type="ECO:0000256" key="1">
    <source>
        <dbReference type="ARBA" id="ARBA00004442"/>
    </source>
</evidence>
<feature type="domain" description="SusD-like N-terminal" evidence="8">
    <location>
        <begin position="89"/>
        <end position="234"/>
    </location>
</feature>
<dbReference type="RefSeq" id="WP_345058390.1">
    <property type="nucleotide sequence ID" value="NZ_BAABDK010000031.1"/>
</dbReference>
<comment type="subcellular location">
    <subcellularLocation>
        <location evidence="1">Cell outer membrane</location>
    </subcellularLocation>
</comment>
<comment type="caution">
    <text evidence="9">The sequence shown here is derived from an EMBL/GenBank/DDBJ whole genome shotgun (WGS) entry which is preliminary data.</text>
</comment>
<organism evidence="9 10">
    <name type="scientific">Hymenobacter glaciei</name>
    <dbReference type="NCBI Taxonomy" id="877209"/>
    <lineage>
        <taxon>Bacteria</taxon>
        <taxon>Pseudomonadati</taxon>
        <taxon>Bacteroidota</taxon>
        <taxon>Cytophagia</taxon>
        <taxon>Cytophagales</taxon>
        <taxon>Hymenobacteraceae</taxon>
        <taxon>Hymenobacter</taxon>
    </lineage>
</organism>
<dbReference type="InterPro" id="IPR012944">
    <property type="entry name" value="SusD_RagB_dom"/>
</dbReference>
<dbReference type="EMBL" id="BAABDK010000031">
    <property type="protein sequence ID" value="GAA4050114.1"/>
    <property type="molecule type" value="Genomic_DNA"/>
</dbReference>
<protein>
    <submittedName>
        <fullName evidence="9">RagB/SusD family nutrient uptake outer membrane protein</fullName>
    </submittedName>
</protein>
<keyword evidence="4" id="KW-0472">Membrane</keyword>
<reference evidence="10" key="1">
    <citation type="journal article" date="2019" name="Int. J. Syst. Evol. Microbiol.">
        <title>The Global Catalogue of Microorganisms (GCM) 10K type strain sequencing project: providing services to taxonomists for standard genome sequencing and annotation.</title>
        <authorList>
            <consortium name="The Broad Institute Genomics Platform"/>
            <consortium name="The Broad Institute Genome Sequencing Center for Infectious Disease"/>
            <person name="Wu L."/>
            <person name="Ma J."/>
        </authorList>
    </citation>
    <scope>NUCLEOTIDE SEQUENCE [LARGE SCALE GENOMIC DNA]</scope>
    <source>
        <strain evidence="10">JCM 17225</strain>
    </source>
</reference>
<dbReference type="CDD" id="cd08977">
    <property type="entry name" value="SusD"/>
    <property type="match status" value="1"/>
</dbReference>
<keyword evidence="3 6" id="KW-0732">Signal</keyword>